<dbReference type="Proteomes" id="UP000823824">
    <property type="component" value="Unassembled WGS sequence"/>
</dbReference>
<dbReference type="PROSITE" id="PS51272">
    <property type="entry name" value="SLH"/>
    <property type="match status" value="2"/>
</dbReference>
<gene>
    <name evidence="5" type="ORF">H9787_08135</name>
</gene>
<dbReference type="InterPro" id="IPR013378">
    <property type="entry name" value="InlB-like_B-rpt"/>
</dbReference>
<evidence type="ECO:0000313" key="6">
    <source>
        <dbReference type="Proteomes" id="UP000823824"/>
    </source>
</evidence>
<sequence length="545" mass="57818">MWIETDNALHVILNGNDIGYIADADVGGERTLVIGNWSESGYATSFDYVHITDTQPQPTGYTVTFNGNGGSGTMANQSFDYDEEKALTANSFTWTGHDFTGWNTKADGSGTSYTDKQKVKKLTDTDGGTVILYAQWKLADYSVTLEANGGTIADGKDVTSYTYGTGAALPTAEDITWDGYAFKGWYEDSGFSGSPVAEITAADTGAKTYYAKWVKLWTVTVTAGDGGTASGGGTFEENSTVTVTAVPDSGYRFIRWTENGAQVSADESYAFPLTGDRSLTAEFASNSSGGSSRPTYSPVLDVGDGGTVKVNPRTPEAGEEVTLTVAPDPGFEVEEVSVTDRDGDEVEVTDNGDGTYTFEQPRGRVTIEVTFREVSQGTPFADVPEDYWARDAIAWAYENGYVSGTSAAAFSPGASISRQQVWMILARLSGGAPADMAAARAWAVESGISDGTAPGGAVTRQQLAALLYRFAQSQGMDVSVGEDTNILSYPDAFDAAEYAVPALQWACGAGVLYGTSDGRLDPQGTATRAQFAVMLERFWGPYLGA</sequence>
<evidence type="ECO:0000256" key="1">
    <source>
        <dbReference type="ARBA" id="ARBA00004196"/>
    </source>
</evidence>
<dbReference type="Pfam" id="PF18998">
    <property type="entry name" value="Flg_new_2"/>
    <property type="match status" value="2"/>
</dbReference>
<proteinExistence type="predicted"/>
<dbReference type="Pfam" id="PF09479">
    <property type="entry name" value="Flg_new"/>
    <property type="match status" value="2"/>
</dbReference>
<comment type="caution">
    <text evidence="5">The sequence shown here is derived from an EMBL/GenBank/DDBJ whole genome shotgun (WGS) entry which is preliminary data.</text>
</comment>
<evidence type="ECO:0000256" key="3">
    <source>
        <dbReference type="SAM" id="MobiDB-lite"/>
    </source>
</evidence>
<evidence type="ECO:0000313" key="5">
    <source>
        <dbReference type="EMBL" id="HJB13667.1"/>
    </source>
</evidence>
<protein>
    <submittedName>
        <fullName evidence="5">InlB B-repeat-containing protein</fullName>
    </submittedName>
</protein>
<dbReference type="InterPro" id="IPR044060">
    <property type="entry name" value="Bacterial_rp_domain"/>
</dbReference>
<dbReference type="InterPro" id="IPR001119">
    <property type="entry name" value="SLH_dom"/>
</dbReference>
<reference evidence="5" key="1">
    <citation type="journal article" date="2021" name="PeerJ">
        <title>Extensive microbial diversity within the chicken gut microbiome revealed by metagenomics and culture.</title>
        <authorList>
            <person name="Gilroy R."/>
            <person name="Ravi A."/>
            <person name="Getino M."/>
            <person name="Pursley I."/>
            <person name="Horton D.L."/>
            <person name="Alikhan N.F."/>
            <person name="Baker D."/>
            <person name="Gharbi K."/>
            <person name="Hall N."/>
            <person name="Watson M."/>
            <person name="Adriaenssens E.M."/>
            <person name="Foster-Nyarko E."/>
            <person name="Jarju S."/>
            <person name="Secka A."/>
            <person name="Antonio M."/>
            <person name="Oren A."/>
            <person name="Chaudhuri R.R."/>
            <person name="La Ragione R."/>
            <person name="Hildebrand F."/>
            <person name="Pallen M.J."/>
        </authorList>
    </citation>
    <scope>NUCLEOTIDE SEQUENCE</scope>
    <source>
        <strain evidence="5">ChiBcec18-1249</strain>
    </source>
</reference>
<evidence type="ECO:0000256" key="2">
    <source>
        <dbReference type="ARBA" id="ARBA00022737"/>
    </source>
</evidence>
<feature type="compositionally biased region" description="Polar residues" evidence="3">
    <location>
        <begin position="283"/>
        <end position="295"/>
    </location>
</feature>
<reference evidence="5" key="2">
    <citation type="submission" date="2021-04" db="EMBL/GenBank/DDBJ databases">
        <authorList>
            <person name="Gilroy R."/>
        </authorList>
    </citation>
    <scope>NUCLEOTIDE SEQUENCE</scope>
    <source>
        <strain evidence="5">ChiBcec18-1249</strain>
    </source>
</reference>
<accession>A0A9D2LJ22</accession>
<name>A0A9D2LJ22_9FIRM</name>
<comment type="subcellular location">
    <subcellularLocation>
        <location evidence="1">Cell envelope</location>
    </subcellularLocation>
</comment>
<feature type="domain" description="SLH" evidence="4">
    <location>
        <begin position="486"/>
        <end position="545"/>
    </location>
</feature>
<dbReference type="AlphaFoldDB" id="A0A9D2LJ22"/>
<dbReference type="Gene3D" id="2.60.40.4270">
    <property type="entry name" value="Listeria-Bacteroides repeat domain"/>
    <property type="match status" value="2"/>
</dbReference>
<evidence type="ECO:0000259" key="4">
    <source>
        <dbReference type="PROSITE" id="PS51272"/>
    </source>
</evidence>
<feature type="region of interest" description="Disordered" evidence="3">
    <location>
        <begin position="282"/>
        <end position="304"/>
    </location>
</feature>
<dbReference type="Pfam" id="PF00395">
    <property type="entry name" value="SLH"/>
    <property type="match status" value="2"/>
</dbReference>
<feature type="domain" description="SLH" evidence="4">
    <location>
        <begin position="376"/>
        <end position="439"/>
    </location>
</feature>
<dbReference type="GO" id="GO:0030313">
    <property type="term" value="C:cell envelope"/>
    <property type="evidence" value="ECO:0007669"/>
    <property type="project" value="UniProtKB-SubCell"/>
</dbReference>
<dbReference type="EMBL" id="DWZJ01000069">
    <property type="protein sequence ID" value="HJB13667.1"/>
    <property type="molecule type" value="Genomic_DNA"/>
</dbReference>
<organism evidence="5 6">
    <name type="scientific">Candidatus Oscillibacter excrementigallinarum</name>
    <dbReference type="NCBI Taxonomy" id="2838716"/>
    <lineage>
        <taxon>Bacteria</taxon>
        <taxon>Bacillati</taxon>
        <taxon>Bacillota</taxon>
        <taxon>Clostridia</taxon>
        <taxon>Eubacteriales</taxon>
        <taxon>Oscillospiraceae</taxon>
        <taxon>Oscillibacter</taxon>
    </lineage>
</organism>
<dbReference type="NCBIfam" id="TIGR02543">
    <property type="entry name" value="List_Bact_rpt"/>
    <property type="match status" value="1"/>
</dbReference>
<keyword evidence="2" id="KW-0677">Repeat</keyword>
<dbReference type="InterPro" id="IPR042229">
    <property type="entry name" value="Listeria/Bacterioides_rpt_sf"/>
</dbReference>